<dbReference type="RefSeq" id="WP_191188791.1">
    <property type="nucleotide sequence ID" value="NZ_JACWMY010000004.1"/>
</dbReference>
<dbReference type="GO" id="GO:0006508">
    <property type="term" value="P:proteolysis"/>
    <property type="evidence" value="ECO:0007669"/>
    <property type="project" value="UniProtKB-KW"/>
</dbReference>
<feature type="signal peptide" evidence="1">
    <location>
        <begin position="1"/>
        <end position="22"/>
    </location>
</feature>
<evidence type="ECO:0000313" key="3">
    <source>
        <dbReference type="Proteomes" id="UP000606600"/>
    </source>
</evidence>
<dbReference type="Pfam" id="PF13650">
    <property type="entry name" value="Asp_protease_2"/>
    <property type="match status" value="1"/>
</dbReference>
<dbReference type="InterPro" id="IPR021109">
    <property type="entry name" value="Peptidase_aspartic_dom_sf"/>
</dbReference>
<evidence type="ECO:0000313" key="2">
    <source>
        <dbReference type="EMBL" id="MBD1364132.1"/>
    </source>
</evidence>
<dbReference type="EMBL" id="JACWMY010000004">
    <property type="protein sequence ID" value="MBD1364132.1"/>
    <property type="molecule type" value="Genomic_DNA"/>
</dbReference>
<organism evidence="2 3">
    <name type="scientific">Mucilaginibacter pankratovii</name>
    <dbReference type="NCBI Taxonomy" id="2772110"/>
    <lineage>
        <taxon>Bacteria</taxon>
        <taxon>Pseudomonadati</taxon>
        <taxon>Bacteroidota</taxon>
        <taxon>Sphingobacteriia</taxon>
        <taxon>Sphingobacteriales</taxon>
        <taxon>Sphingobacteriaceae</taxon>
        <taxon>Mucilaginibacter</taxon>
    </lineage>
</organism>
<keyword evidence="1" id="KW-0732">Signal</keyword>
<dbReference type="Proteomes" id="UP000606600">
    <property type="component" value="Unassembled WGS sequence"/>
</dbReference>
<keyword evidence="2" id="KW-0645">Protease</keyword>
<feature type="chain" id="PRO_5047405938" evidence="1">
    <location>
        <begin position="23"/>
        <end position="289"/>
    </location>
</feature>
<keyword evidence="2" id="KW-0378">Hydrolase</keyword>
<name>A0ABR7WRI0_9SPHI</name>
<keyword evidence="3" id="KW-1185">Reference proteome</keyword>
<evidence type="ECO:0000256" key="1">
    <source>
        <dbReference type="SAM" id="SignalP"/>
    </source>
</evidence>
<dbReference type="Gene3D" id="2.40.70.10">
    <property type="entry name" value="Acid Proteases"/>
    <property type="match status" value="2"/>
</dbReference>
<accession>A0ABR7WRI0</accession>
<protein>
    <submittedName>
        <fullName evidence="2">Aspartyl protease family protein</fullName>
    </submittedName>
</protein>
<reference evidence="2 3" key="1">
    <citation type="submission" date="2020-09" db="EMBL/GenBank/DDBJ databases">
        <title>Novel species of Mucilaginibacter isolated from a glacier on the Tibetan Plateau.</title>
        <authorList>
            <person name="Liu Q."/>
            <person name="Xin Y.-H."/>
        </authorList>
    </citation>
    <scope>NUCLEOTIDE SEQUENCE [LARGE SCALE GENOMIC DNA]</scope>
    <source>
        <strain evidence="2 3">ZT4R22</strain>
    </source>
</reference>
<dbReference type="SUPFAM" id="SSF50630">
    <property type="entry name" value="Acid proteases"/>
    <property type="match status" value="1"/>
</dbReference>
<comment type="caution">
    <text evidence="2">The sequence shown here is derived from an EMBL/GenBank/DDBJ whole genome shotgun (WGS) entry which is preliminary data.</text>
</comment>
<proteinExistence type="predicted"/>
<sequence length="289" mass="32189">MMRNICLLTFALLFTCCNTAPAQNKLQFSIPFTLVDNRPFIEVKIQNKTLHFILDCGATDVIDVTTARALNLKLENETTTSGAGAKRMPSWETTVDTTRIGKMTLVKRDFNVVDLSEIKNKLHLPYLDGAIGYNFMKDYIVQFDYPNHTVNFYSAYAGKSGVPFSMYYHIPKLKATIDGKPATLIMDTGDRTALTVFNHYAESTGIKTRYPLSDTSITGYGIGGPIYARTFILKQIGIGKQLIANVPSRIPMLKTGGFADTQIDGSIGGGILKRFKFTIDYKKSLLYLE</sequence>
<dbReference type="GO" id="GO:0008233">
    <property type="term" value="F:peptidase activity"/>
    <property type="evidence" value="ECO:0007669"/>
    <property type="project" value="UniProtKB-KW"/>
</dbReference>
<gene>
    <name evidence="2" type="ORF">IDJ77_09955</name>
</gene>